<evidence type="ECO:0000313" key="1">
    <source>
        <dbReference type="EMBL" id="THV06358.1"/>
    </source>
</evidence>
<organism evidence="1 2">
    <name type="scientific">Dendrothele bispora (strain CBS 962.96)</name>
    <dbReference type="NCBI Taxonomy" id="1314807"/>
    <lineage>
        <taxon>Eukaryota</taxon>
        <taxon>Fungi</taxon>
        <taxon>Dikarya</taxon>
        <taxon>Basidiomycota</taxon>
        <taxon>Agaricomycotina</taxon>
        <taxon>Agaricomycetes</taxon>
        <taxon>Agaricomycetidae</taxon>
        <taxon>Agaricales</taxon>
        <taxon>Agaricales incertae sedis</taxon>
        <taxon>Dendrothele</taxon>
    </lineage>
</organism>
<keyword evidence="2" id="KW-1185">Reference proteome</keyword>
<name>A0A4S8MT57_DENBC</name>
<sequence>MSTKLKNDPEERCRIPTPTISTSLTSLKKSRTVLVTVCGSVVVADEEDDISVDVGSELMEGKEDLVERMEMRESMASMDETLVNVAMSPACQALIMD</sequence>
<accession>A0A4S8MT57</accession>
<gene>
    <name evidence="1" type="ORF">K435DRAFT_849153</name>
</gene>
<reference evidence="1 2" key="1">
    <citation type="journal article" date="2019" name="Nat. Ecol. Evol.">
        <title>Megaphylogeny resolves global patterns of mushroom evolution.</title>
        <authorList>
            <person name="Varga T."/>
            <person name="Krizsan K."/>
            <person name="Foldi C."/>
            <person name="Dima B."/>
            <person name="Sanchez-Garcia M."/>
            <person name="Sanchez-Ramirez S."/>
            <person name="Szollosi G.J."/>
            <person name="Szarkandi J.G."/>
            <person name="Papp V."/>
            <person name="Albert L."/>
            <person name="Andreopoulos W."/>
            <person name="Angelini C."/>
            <person name="Antonin V."/>
            <person name="Barry K.W."/>
            <person name="Bougher N.L."/>
            <person name="Buchanan P."/>
            <person name="Buyck B."/>
            <person name="Bense V."/>
            <person name="Catcheside P."/>
            <person name="Chovatia M."/>
            <person name="Cooper J."/>
            <person name="Damon W."/>
            <person name="Desjardin D."/>
            <person name="Finy P."/>
            <person name="Geml J."/>
            <person name="Haridas S."/>
            <person name="Hughes K."/>
            <person name="Justo A."/>
            <person name="Karasinski D."/>
            <person name="Kautmanova I."/>
            <person name="Kiss B."/>
            <person name="Kocsube S."/>
            <person name="Kotiranta H."/>
            <person name="LaButti K.M."/>
            <person name="Lechner B.E."/>
            <person name="Liimatainen K."/>
            <person name="Lipzen A."/>
            <person name="Lukacs Z."/>
            <person name="Mihaltcheva S."/>
            <person name="Morgado L.N."/>
            <person name="Niskanen T."/>
            <person name="Noordeloos M.E."/>
            <person name="Ohm R.A."/>
            <person name="Ortiz-Santana B."/>
            <person name="Ovrebo C."/>
            <person name="Racz N."/>
            <person name="Riley R."/>
            <person name="Savchenko A."/>
            <person name="Shiryaev A."/>
            <person name="Soop K."/>
            <person name="Spirin V."/>
            <person name="Szebenyi C."/>
            <person name="Tomsovsky M."/>
            <person name="Tulloss R.E."/>
            <person name="Uehling J."/>
            <person name="Grigoriev I.V."/>
            <person name="Vagvolgyi C."/>
            <person name="Papp T."/>
            <person name="Martin F.M."/>
            <person name="Miettinen O."/>
            <person name="Hibbett D.S."/>
            <person name="Nagy L.G."/>
        </authorList>
    </citation>
    <scope>NUCLEOTIDE SEQUENCE [LARGE SCALE GENOMIC DNA]</scope>
    <source>
        <strain evidence="1 2">CBS 962.96</strain>
    </source>
</reference>
<dbReference type="EMBL" id="ML179043">
    <property type="protein sequence ID" value="THV06358.1"/>
    <property type="molecule type" value="Genomic_DNA"/>
</dbReference>
<proteinExistence type="predicted"/>
<dbReference type="Proteomes" id="UP000297245">
    <property type="component" value="Unassembled WGS sequence"/>
</dbReference>
<protein>
    <submittedName>
        <fullName evidence="1">Uncharacterized protein</fullName>
    </submittedName>
</protein>
<dbReference type="AlphaFoldDB" id="A0A4S8MT57"/>
<evidence type="ECO:0000313" key="2">
    <source>
        <dbReference type="Proteomes" id="UP000297245"/>
    </source>
</evidence>